<sequence length="110" mass="12641">MSLLSLEMIVSTKNLEEKLEGTCMACMEDSALRQIRPSSTFCFQPDDINMTVCSLNTSAEKPHISLAAHVVIYNEESFLRIGIYSSRRPMWTFYTINSTEYESYKSCMHH</sequence>
<comment type="caution">
    <text evidence="1">The sequence shown here is derived from an EMBL/GenBank/DDBJ whole genome shotgun (WGS) entry which is preliminary data.</text>
</comment>
<gene>
    <name evidence="1" type="ORF">GCK32_010966</name>
</gene>
<reference evidence="1 2" key="1">
    <citation type="submission" date="2019-10" db="EMBL/GenBank/DDBJ databases">
        <title>Assembly and Annotation for the nematode Trichostrongylus colubriformis.</title>
        <authorList>
            <person name="Martin J."/>
        </authorList>
    </citation>
    <scope>NUCLEOTIDE SEQUENCE [LARGE SCALE GENOMIC DNA]</scope>
    <source>
        <strain evidence="1">G859</strain>
        <tissue evidence="1">Whole worm</tissue>
    </source>
</reference>
<name>A0AAN8FTG0_TRICO</name>
<dbReference type="EMBL" id="WIXE01003600">
    <property type="protein sequence ID" value="KAK5983790.1"/>
    <property type="molecule type" value="Genomic_DNA"/>
</dbReference>
<accession>A0AAN8FTG0</accession>
<protein>
    <submittedName>
        <fullName evidence="1">Uncharacterized protein</fullName>
    </submittedName>
</protein>
<organism evidence="1 2">
    <name type="scientific">Trichostrongylus colubriformis</name>
    <name type="common">Black scour worm</name>
    <dbReference type="NCBI Taxonomy" id="6319"/>
    <lineage>
        <taxon>Eukaryota</taxon>
        <taxon>Metazoa</taxon>
        <taxon>Ecdysozoa</taxon>
        <taxon>Nematoda</taxon>
        <taxon>Chromadorea</taxon>
        <taxon>Rhabditida</taxon>
        <taxon>Rhabditina</taxon>
        <taxon>Rhabditomorpha</taxon>
        <taxon>Strongyloidea</taxon>
        <taxon>Trichostrongylidae</taxon>
        <taxon>Trichostrongylus</taxon>
    </lineage>
</organism>
<evidence type="ECO:0000313" key="2">
    <source>
        <dbReference type="Proteomes" id="UP001331761"/>
    </source>
</evidence>
<dbReference type="AlphaFoldDB" id="A0AAN8FTG0"/>
<dbReference type="Proteomes" id="UP001331761">
    <property type="component" value="Unassembled WGS sequence"/>
</dbReference>
<proteinExistence type="predicted"/>
<keyword evidence="2" id="KW-1185">Reference proteome</keyword>
<evidence type="ECO:0000313" key="1">
    <source>
        <dbReference type="EMBL" id="KAK5983790.1"/>
    </source>
</evidence>